<keyword evidence="4" id="KW-1185">Reference proteome</keyword>
<proteinExistence type="predicted"/>
<dbReference type="EMBL" id="CP003219">
    <property type="protein sequence ID" value="AEW98177.1"/>
    <property type="molecule type" value="Genomic_DNA"/>
</dbReference>
<dbReference type="KEGG" id="sct:SCAT_5805"/>
<dbReference type="Pfam" id="PF13517">
    <property type="entry name" value="FG-GAP_3"/>
    <property type="match status" value="1"/>
</dbReference>
<feature type="domain" description="Aldos-2-ulose dehydratase beta-propeller" evidence="2">
    <location>
        <begin position="109"/>
        <end position="292"/>
    </location>
</feature>
<dbReference type="PANTHER" id="PTHR44103:SF1">
    <property type="entry name" value="PROPROTEIN CONVERTASE P"/>
    <property type="match status" value="1"/>
</dbReference>
<dbReference type="InterPro" id="IPR028994">
    <property type="entry name" value="Integrin_alpha_N"/>
</dbReference>
<dbReference type="RefSeq" id="WP_014146507.1">
    <property type="nucleotide sequence ID" value="NC_016111.1"/>
</dbReference>
<accession>G8X1E9</accession>
<dbReference type="PATRIC" id="fig|1003195.11.peg.7214"/>
<organism evidence="3 4">
    <name type="scientific">Streptantibioticus cattleyicolor (strain ATCC 35852 / DSM 46488 / JCM 4925 / NBRC 14057 / NRRL 8057)</name>
    <name type="common">Streptomyces cattleya</name>
    <dbReference type="NCBI Taxonomy" id="1003195"/>
    <lineage>
        <taxon>Bacteria</taxon>
        <taxon>Bacillati</taxon>
        <taxon>Actinomycetota</taxon>
        <taxon>Actinomycetes</taxon>
        <taxon>Kitasatosporales</taxon>
        <taxon>Streptomycetaceae</taxon>
        <taxon>Streptantibioticus</taxon>
    </lineage>
</organism>
<evidence type="ECO:0000256" key="1">
    <source>
        <dbReference type="ARBA" id="ARBA00022729"/>
    </source>
</evidence>
<evidence type="ECO:0000313" key="3">
    <source>
        <dbReference type="EMBL" id="AEW98177.1"/>
    </source>
</evidence>
<dbReference type="STRING" id="1003195.SCATT_58060"/>
<accession>F8JV09</accession>
<sequence>MTSNRTPGLRTPKFTPEVVADQLRDGYWLEAPDIDADHRPDLFGYGLRLGEIYWYHNDGQWTRRLVTDRVPMPVGGDYADITGNGHPDIVFCYDLYGPIGTIHDANTAGGKIDWLENPGAPHKDESRWKRHYVGRATGMHRLRVGHFTQTERLEIVGVPIVAKEDVHAVLPVVMFTQPDNVREAEEWPMTIVDDTHFRMIHGAEKKKGLIPGDPERDSLLFASDEGVTWLYWDTGTRQWIRKLIGTGERTQFELTGFRGSGDVNAGRIGDDPMAYVAAIEPFHGNTVAVYTKATDGPAGEVEWNRVLLDVYGDPNENGEGPGHQIVCADFDGDGEEEFLVALRGPWPWQGVMYYKAIDLKAGIWAKWRVSDESVARIATADFNGDGRLDFATIAYSVQNYYVAKDAKLMVYRNAIGDQDPADTPEPDFGFGPGYGEYGEH</sequence>
<dbReference type="Pfam" id="PF22301">
    <property type="entry name" value="AUDH_beta_propeller"/>
    <property type="match status" value="1"/>
</dbReference>
<dbReference type="AlphaFoldDB" id="F8JV09"/>
<dbReference type="KEGG" id="scy:SCATT_58060"/>
<dbReference type="HOGENOM" id="CLU_054197_0_0_11"/>
<dbReference type="InterPro" id="IPR013517">
    <property type="entry name" value="FG-GAP"/>
</dbReference>
<protein>
    <submittedName>
        <fullName evidence="3">FG-GAP repeat-containing protein</fullName>
    </submittedName>
</protein>
<dbReference type="PANTHER" id="PTHR44103">
    <property type="entry name" value="PROPROTEIN CONVERTASE P"/>
    <property type="match status" value="1"/>
</dbReference>
<keyword evidence="1" id="KW-0732">Signal</keyword>
<dbReference type="Proteomes" id="UP000007842">
    <property type="component" value="Chromosome"/>
</dbReference>
<evidence type="ECO:0000259" key="2">
    <source>
        <dbReference type="Pfam" id="PF22301"/>
    </source>
</evidence>
<name>F8JV09_STREN</name>
<reference evidence="4" key="1">
    <citation type="submission" date="2011-12" db="EMBL/GenBank/DDBJ databases">
        <title>Complete genome sequence of Streptomyces cattleya strain DSM 46488.</title>
        <authorList>
            <person name="Ou H.-Y."/>
            <person name="Li P."/>
            <person name="Zhao C."/>
            <person name="O'Hagan D."/>
            <person name="Deng Z."/>
        </authorList>
    </citation>
    <scope>NUCLEOTIDE SEQUENCE [LARGE SCALE GENOMIC DNA]</scope>
    <source>
        <strain evidence="4">ATCC 35852 / DSM 46488 / JCM 4925 / NBRC 14057 / NRRL 8057</strain>
    </source>
</reference>
<dbReference type="eggNOG" id="ENOG502Z7ZG">
    <property type="taxonomic scope" value="Bacteria"/>
</dbReference>
<gene>
    <name evidence="3" type="ordered locus">SCATT_58060</name>
</gene>
<evidence type="ECO:0000313" key="4">
    <source>
        <dbReference type="Proteomes" id="UP000007842"/>
    </source>
</evidence>
<dbReference type="InterPro" id="IPR054583">
    <property type="entry name" value="Beta-prop_AUDH"/>
</dbReference>
<dbReference type="SUPFAM" id="SSF69318">
    <property type="entry name" value="Integrin alpha N-terminal domain"/>
    <property type="match status" value="1"/>
</dbReference>
<dbReference type="OrthoDB" id="247570at2"/>